<sequence length="279" mass="29694">MKSDTLKVPGATLYYEVRGSGPVLLLLPGSGGDAAVFDPIAEPLAEHFTVVTVDPRGYSRSVLDSAEPVDQQVEVQRDDAHRLLETLTPAGEDAYVFGGSGGAVVALDLLAHHPDRLRLVVAHEPPCFAVLPDAVEQKAFVDEVYTLFRTEGVAAAGARFVEGIGGTMTGMPDPTDMPPRTAAMIRRLHANAAPMMAHELRPITGYLPDEPAIAAVADRLVLGAGRESRGHLPYRPAATLAEHLNLPLTEFPGGHSGFTDAPTEFATQLLDLLLAARVR</sequence>
<name>A0ABX8RER7_NOCIO</name>
<keyword evidence="1 3" id="KW-0378">Hydrolase</keyword>
<feature type="domain" description="AB hydrolase-1" evidence="2">
    <location>
        <begin position="24"/>
        <end position="266"/>
    </location>
</feature>
<dbReference type="EMBL" id="CP078145">
    <property type="protein sequence ID" value="QXN88093.1"/>
    <property type="molecule type" value="Genomic_DNA"/>
</dbReference>
<keyword evidence="4" id="KW-1185">Reference proteome</keyword>
<evidence type="ECO:0000256" key="1">
    <source>
        <dbReference type="ARBA" id="ARBA00022801"/>
    </source>
</evidence>
<gene>
    <name evidence="3" type="ORF">KV110_20935</name>
</gene>
<dbReference type="RefSeq" id="WP_218468977.1">
    <property type="nucleotide sequence ID" value="NZ_BAABJN010000008.1"/>
</dbReference>
<protein>
    <submittedName>
        <fullName evidence="3">Alpha/beta hydrolase</fullName>
    </submittedName>
</protein>
<dbReference type="PANTHER" id="PTHR43798:SF31">
    <property type="entry name" value="AB HYDROLASE SUPERFAMILY PROTEIN YCLE"/>
    <property type="match status" value="1"/>
</dbReference>
<reference evidence="3 4" key="1">
    <citation type="submission" date="2021-07" db="EMBL/GenBank/DDBJ databases">
        <title>Whole Genome Sequence of Nocardia Iowensis.</title>
        <authorList>
            <person name="Lamm A."/>
            <person name="Collins-Fairclough A.M."/>
            <person name="Bunk B."/>
            <person name="Sproer C."/>
        </authorList>
    </citation>
    <scope>NUCLEOTIDE SEQUENCE [LARGE SCALE GENOMIC DNA]</scope>
    <source>
        <strain evidence="3 4">NRRL 5646</strain>
    </source>
</reference>
<evidence type="ECO:0000313" key="4">
    <source>
        <dbReference type="Proteomes" id="UP000694257"/>
    </source>
</evidence>
<evidence type="ECO:0000313" key="3">
    <source>
        <dbReference type="EMBL" id="QXN88093.1"/>
    </source>
</evidence>
<proteinExistence type="predicted"/>
<organism evidence="3 4">
    <name type="scientific">Nocardia iowensis</name>
    <dbReference type="NCBI Taxonomy" id="204891"/>
    <lineage>
        <taxon>Bacteria</taxon>
        <taxon>Bacillati</taxon>
        <taxon>Actinomycetota</taxon>
        <taxon>Actinomycetes</taxon>
        <taxon>Mycobacteriales</taxon>
        <taxon>Nocardiaceae</taxon>
        <taxon>Nocardia</taxon>
    </lineage>
</organism>
<dbReference type="InterPro" id="IPR050266">
    <property type="entry name" value="AB_hydrolase_sf"/>
</dbReference>
<dbReference type="InterPro" id="IPR000073">
    <property type="entry name" value="AB_hydrolase_1"/>
</dbReference>
<dbReference type="PANTHER" id="PTHR43798">
    <property type="entry name" value="MONOACYLGLYCEROL LIPASE"/>
    <property type="match status" value="1"/>
</dbReference>
<dbReference type="GO" id="GO:0016787">
    <property type="term" value="F:hydrolase activity"/>
    <property type="evidence" value="ECO:0007669"/>
    <property type="project" value="UniProtKB-KW"/>
</dbReference>
<accession>A0ABX8RER7</accession>
<dbReference type="Proteomes" id="UP000694257">
    <property type="component" value="Chromosome"/>
</dbReference>
<evidence type="ECO:0000259" key="2">
    <source>
        <dbReference type="Pfam" id="PF12697"/>
    </source>
</evidence>
<dbReference type="Pfam" id="PF12697">
    <property type="entry name" value="Abhydrolase_6"/>
    <property type="match status" value="1"/>
</dbReference>